<dbReference type="Pfam" id="PF00990">
    <property type="entry name" value="GGDEF"/>
    <property type="match status" value="1"/>
</dbReference>
<dbReference type="Proteomes" id="UP000063429">
    <property type="component" value="Chromosome"/>
</dbReference>
<dbReference type="SMART" id="SM00267">
    <property type="entry name" value="GGDEF"/>
    <property type="match status" value="1"/>
</dbReference>
<dbReference type="SUPFAM" id="SSF103190">
    <property type="entry name" value="Sensory domain-like"/>
    <property type="match status" value="1"/>
</dbReference>
<name>A0ABN4I0M0_9BURK</name>
<dbReference type="InterPro" id="IPR029151">
    <property type="entry name" value="Sensor-like_sf"/>
</dbReference>
<dbReference type="Pfam" id="PF22588">
    <property type="entry name" value="dCache_1_like"/>
    <property type="match status" value="1"/>
</dbReference>
<accession>A0ABN4I0M0</accession>
<dbReference type="Gene3D" id="3.30.70.270">
    <property type="match status" value="1"/>
</dbReference>
<evidence type="ECO:0000256" key="1">
    <source>
        <dbReference type="ARBA" id="ARBA00012528"/>
    </source>
</evidence>
<comment type="catalytic activity">
    <reaction evidence="2">
        <text>2 GTP = 3',3'-c-di-GMP + 2 diphosphate</text>
        <dbReference type="Rhea" id="RHEA:24898"/>
        <dbReference type="ChEBI" id="CHEBI:33019"/>
        <dbReference type="ChEBI" id="CHEBI:37565"/>
        <dbReference type="ChEBI" id="CHEBI:58805"/>
        <dbReference type="EC" id="2.7.7.65"/>
    </reaction>
</comment>
<dbReference type="NCBIfam" id="TIGR00254">
    <property type="entry name" value="GGDEF"/>
    <property type="match status" value="1"/>
</dbReference>
<feature type="domain" description="GGDEF" evidence="5">
    <location>
        <begin position="380"/>
        <end position="517"/>
    </location>
</feature>
<sequence length="519" mass="56761">MNLGVTEPPPEPGSRKPAAVANLAIAFVLLVCALFIIVDLVQLGVARREQLSDSTVALTNVARAVQRHADDTIKSADVSLIGMVKLVENEGYTPSGREQLASLMGQSATALGQVHAYFAFDEYGRSVIDSTPLYAQLDVSGREYFQFHRDHATRDAYVGPLIKSNTTNTWVITVSRRVNHEDGSFAGVVLAALDLEYFRKFYDTFDVGKKGVIFLGTNAGTTLVRRPLYEKYVGRSMADLPMYRDHIAQNAAGLMTMKSVVDGEVRLTAYEHLQYYPLFIFVALSHDEVLAGWVSDTIMHACGIGILVLTLAFIGWRLVRQIKLRAQTEISLRETRDSLNELNATLQRLALEDGLTGLANRRHFDLALQEELSRATRNASSLALILIDVDRFKQYNDLYGHAAGDECLRQIGRAVKAVPRRSGDLAARYGGEELAVLLPGTDVATALQIAEELRGKIAALNIPHAGNPIGNVTVSAGIDALTPVRAGDMPETLIRQADLALYQAKNQGRNRVCAATEPA</sequence>
<evidence type="ECO:0000256" key="4">
    <source>
        <dbReference type="SAM" id="Phobius"/>
    </source>
</evidence>
<dbReference type="PANTHER" id="PTHR45138:SF9">
    <property type="entry name" value="DIGUANYLATE CYCLASE DGCM-RELATED"/>
    <property type="match status" value="1"/>
</dbReference>
<dbReference type="CDD" id="cd12915">
    <property type="entry name" value="PDC2_DGC_like"/>
    <property type="match status" value="1"/>
</dbReference>
<dbReference type="PANTHER" id="PTHR45138">
    <property type="entry name" value="REGULATORY COMPONENTS OF SENSORY TRANSDUCTION SYSTEM"/>
    <property type="match status" value="1"/>
</dbReference>
<feature type="coiled-coil region" evidence="3">
    <location>
        <begin position="325"/>
        <end position="352"/>
    </location>
</feature>
<keyword evidence="4" id="KW-1133">Transmembrane helix</keyword>
<dbReference type="SUPFAM" id="SSF55073">
    <property type="entry name" value="Nucleotide cyclase"/>
    <property type="match status" value="1"/>
</dbReference>
<evidence type="ECO:0000256" key="3">
    <source>
        <dbReference type="SAM" id="Coils"/>
    </source>
</evidence>
<dbReference type="InterPro" id="IPR043128">
    <property type="entry name" value="Rev_trsase/Diguanyl_cyclase"/>
</dbReference>
<dbReference type="InterPro" id="IPR050469">
    <property type="entry name" value="Diguanylate_Cyclase"/>
</dbReference>
<dbReference type="InterPro" id="IPR054327">
    <property type="entry name" value="His-kinase-like_sensor"/>
</dbReference>
<evidence type="ECO:0000259" key="5">
    <source>
        <dbReference type="PROSITE" id="PS50887"/>
    </source>
</evidence>
<evidence type="ECO:0000256" key="2">
    <source>
        <dbReference type="ARBA" id="ARBA00034247"/>
    </source>
</evidence>
<proteinExistence type="predicted"/>
<feature type="transmembrane region" description="Helical" evidence="4">
    <location>
        <begin position="20"/>
        <end position="41"/>
    </location>
</feature>
<feature type="transmembrane region" description="Helical" evidence="4">
    <location>
        <begin position="298"/>
        <end position="319"/>
    </location>
</feature>
<dbReference type="InterPro" id="IPR000160">
    <property type="entry name" value="GGDEF_dom"/>
</dbReference>
<evidence type="ECO:0000313" key="6">
    <source>
        <dbReference type="EMBL" id="AKZ64586.1"/>
    </source>
</evidence>
<protein>
    <recommendedName>
        <fullName evidence="1">diguanylate cyclase</fullName>
        <ecNumber evidence="1">2.7.7.65</ecNumber>
    </recommendedName>
</protein>
<reference evidence="7" key="1">
    <citation type="journal article" date="2015" name="Genome Announc.">
        <title>Complete Genome Sequence of Herbaspirillum hiltneri N3 (DSM 17495), Isolated from Surface-Sterilized Wheat Roots.</title>
        <authorList>
            <person name="Guizelini D."/>
            <person name="Saizaki P.M."/>
            <person name="Coimbra N.A."/>
            <person name="Weiss V.A."/>
            <person name="Faoro H."/>
            <person name="Sfeir M.Z."/>
            <person name="Baura V.A."/>
            <person name="Monteiro R.A."/>
            <person name="Chubatsu L.S."/>
            <person name="Souza E.M."/>
            <person name="Cruz L.M."/>
            <person name="Pedrosa F.O."/>
            <person name="Raittz R.T."/>
            <person name="Marchaukoski J.N."/>
            <person name="Steffens M.B."/>
        </authorList>
    </citation>
    <scope>NUCLEOTIDE SEQUENCE [LARGE SCALE GENOMIC DNA]</scope>
    <source>
        <strain evidence="7">N3</strain>
    </source>
</reference>
<keyword evidence="4" id="KW-0472">Membrane</keyword>
<dbReference type="PROSITE" id="PS50887">
    <property type="entry name" value="GGDEF"/>
    <property type="match status" value="1"/>
</dbReference>
<evidence type="ECO:0000313" key="7">
    <source>
        <dbReference type="Proteomes" id="UP000063429"/>
    </source>
</evidence>
<keyword evidence="3" id="KW-0175">Coiled coil</keyword>
<dbReference type="EC" id="2.7.7.65" evidence="1"/>
<dbReference type="CDD" id="cd01949">
    <property type="entry name" value="GGDEF"/>
    <property type="match status" value="1"/>
</dbReference>
<keyword evidence="7" id="KW-1185">Reference proteome</keyword>
<keyword evidence="4" id="KW-0812">Transmembrane</keyword>
<dbReference type="RefSeq" id="WP_053200230.1">
    <property type="nucleotide sequence ID" value="NZ_CP011409.1"/>
</dbReference>
<dbReference type="InterPro" id="IPR029787">
    <property type="entry name" value="Nucleotide_cyclase"/>
</dbReference>
<dbReference type="EMBL" id="CP011409">
    <property type="protein sequence ID" value="AKZ64586.1"/>
    <property type="molecule type" value="Genomic_DNA"/>
</dbReference>
<gene>
    <name evidence="6" type="ORF">F506_19740</name>
</gene>
<dbReference type="Gene3D" id="3.30.450.20">
    <property type="entry name" value="PAS domain"/>
    <property type="match status" value="2"/>
</dbReference>
<dbReference type="CDD" id="cd12914">
    <property type="entry name" value="PDC1_DGC_like"/>
    <property type="match status" value="1"/>
</dbReference>
<organism evidence="6 7">
    <name type="scientific">Herbaspirillum hiltneri N3</name>
    <dbReference type="NCBI Taxonomy" id="1262470"/>
    <lineage>
        <taxon>Bacteria</taxon>
        <taxon>Pseudomonadati</taxon>
        <taxon>Pseudomonadota</taxon>
        <taxon>Betaproteobacteria</taxon>
        <taxon>Burkholderiales</taxon>
        <taxon>Oxalobacteraceae</taxon>
        <taxon>Herbaspirillum</taxon>
    </lineage>
</organism>